<keyword evidence="1" id="KW-0479">Metal-binding</keyword>
<evidence type="ECO:0000313" key="3">
    <source>
        <dbReference type="Proteomes" id="UP001221208"/>
    </source>
</evidence>
<dbReference type="EMBL" id="JAQQXR010000005">
    <property type="protein sequence ID" value="MDC8758966.1"/>
    <property type="molecule type" value="Genomic_DNA"/>
</dbReference>
<keyword evidence="3" id="KW-1185">Reference proteome</keyword>
<dbReference type="RefSeq" id="WP_273671855.1">
    <property type="nucleotide sequence ID" value="NZ_JAQQXR010000005.1"/>
</dbReference>
<evidence type="ECO:0000313" key="2">
    <source>
        <dbReference type="EMBL" id="MDC8758966.1"/>
    </source>
</evidence>
<dbReference type="PANTHER" id="PTHR34448">
    <property type="entry name" value="AMINOPEPTIDASE"/>
    <property type="match status" value="1"/>
</dbReference>
<evidence type="ECO:0008006" key="4">
    <source>
        <dbReference type="Google" id="ProtNLM"/>
    </source>
</evidence>
<gene>
    <name evidence="2" type="ORF">OIK44_15400</name>
</gene>
<evidence type="ECO:0000256" key="1">
    <source>
        <dbReference type="ARBA" id="ARBA00022723"/>
    </source>
</evidence>
<accession>A0ABT5K4D6</accession>
<dbReference type="Proteomes" id="UP001221208">
    <property type="component" value="Unassembled WGS sequence"/>
</dbReference>
<protein>
    <recommendedName>
        <fullName evidence="4">Leucyl aminopeptidase (Aminopeptidase T)</fullName>
    </recommendedName>
</protein>
<reference evidence="2 3" key="1">
    <citation type="submission" date="2022-10" db="EMBL/GenBank/DDBJ databases">
        <title>Janthinobacterium sp. hw3 Genome sequencing.</title>
        <authorList>
            <person name="Park S."/>
        </authorList>
    </citation>
    <scope>NUCLEOTIDE SEQUENCE [LARGE SCALE GENOMIC DNA]</scope>
    <source>
        <strain evidence="3">hw3</strain>
    </source>
</reference>
<sequence>MTSTLSANDTSRLDAITDAAIDMAATNVADLLALAIEHGPQEPALVVCDSNSWLNAVLTEAYRRALPQAAFIDFGEVTPDQVLAAFAQLAPGSLVVLIQSTSFRLEAFRIRIELFKRGLKVIEHVHLSRMPGVQGLHYIASLAYDPAYYRGVGQALKARIDRARHGMVDSGGAQLVFASPFEPAKLNIGDYSDMKNVGGQFPIGEVFTEAQDLEAVNGRVRIFVFGDTAFMVNRPATPITLIIEKGRVAGALDATPEFQAMLEIIRAHEGEVWVRELGFGMNRAFSREQMVNDIGTYERMCGIHLSLGAKHGVYAKPQFKRKDTRYHVDVFAVTDGVYLDDELVYRDGAWIA</sequence>
<dbReference type="InterPro" id="IPR052170">
    <property type="entry name" value="M29_Exopeptidase"/>
</dbReference>
<dbReference type="PANTHER" id="PTHR34448:SF1">
    <property type="entry name" value="BLL6088 PROTEIN"/>
    <property type="match status" value="1"/>
</dbReference>
<name>A0ABT5K4D6_9BURK</name>
<proteinExistence type="predicted"/>
<organism evidence="2 3">
    <name type="scientific">Janthinobacterium fluminis</name>
    <dbReference type="NCBI Taxonomy" id="2987524"/>
    <lineage>
        <taxon>Bacteria</taxon>
        <taxon>Pseudomonadati</taxon>
        <taxon>Pseudomonadota</taxon>
        <taxon>Betaproteobacteria</taxon>
        <taxon>Burkholderiales</taxon>
        <taxon>Oxalobacteraceae</taxon>
        <taxon>Janthinobacterium</taxon>
    </lineage>
</organism>
<comment type="caution">
    <text evidence="2">The sequence shown here is derived from an EMBL/GenBank/DDBJ whole genome shotgun (WGS) entry which is preliminary data.</text>
</comment>